<feature type="compositionally biased region" description="Polar residues" evidence="4">
    <location>
        <begin position="34"/>
        <end position="43"/>
    </location>
</feature>
<dbReference type="AlphaFoldDB" id="A0A9W4UCP8"/>
<keyword evidence="3" id="KW-0234">DNA repair</keyword>
<dbReference type="Pfam" id="PF07061">
    <property type="entry name" value="Swi5"/>
    <property type="match status" value="1"/>
</dbReference>
<evidence type="ECO:0000256" key="4">
    <source>
        <dbReference type="SAM" id="MobiDB-lite"/>
    </source>
</evidence>
<evidence type="ECO:0000256" key="3">
    <source>
        <dbReference type="ARBA" id="ARBA00023204"/>
    </source>
</evidence>
<keyword evidence="6" id="KW-1185">Reference proteome</keyword>
<feature type="compositionally biased region" description="Polar residues" evidence="4">
    <location>
        <begin position="53"/>
        <end position="65"/>
    </location>
</feature>
<dbReference type="OrthoDB" id="255837at2759"/>
<dbReference type="Proteomes" id="UP001152607">
    <property type="component" value="Unassembled WGS sequence"/>
</dbReference>
<evidence type="ECO:0000313" key="6">
    <source>
        <dbReference type="Proteomes" id="UP001152607"/>
    </source>
</evidence>
<proteinExistence type="inferred from homology"/>
<dbReference type="GO" id="GO:0010772">
    <property type="term" value="P:meiotic DNA recombinase assembly involved in reciprocal meiotic recombination"/>
    <property type="evidence" value="ECO:0007669"/>
    <property type="project" value="TreeGrafter"/>
</dbReference>
<dbReference type="PANTHER" id="PTHR28529">
    <property type="entry name" value="DNA REPAIR PROTEIN SWI5 HOMOLOG"/>
    <property type="match status" value="1"/>
</dbReference>
<feature type="region of interest" description="Disordered" evidence="4">
    <location>
        <begin position="1"/>
        <end position="209"/>
    </location>
</feature>
<protein>
    <recommendedName>
        <fullName evidence="7">Swi5-domain-containing protein</fullName>
    </recommendedName>
</protein>
<keyword evidence="2" id="KW-0227">DNA damage</keyword>
<dbReference type="GO" id="GO:0000709">
    <property type="term" value="P:meiotic joint molecule formation"/>
    <property type="evidence" value="ECO:0007669"/>
    <property type="project" value="TreeGrafter"/>
</dbReference>
<feature type="compositionally biased region" description="Polar residues" evidence="4">
    <location>
        <begin position="98"/>
        <end position="112"/>
    </location>
</feature>
<comment type="similarity">
    <text evidence="1">Belongs to the SWI5/SAE3 family.</text>
</comment>
<accession>A0A9W4UCP8</accession>
<feature type="compositionally biased region" description="Basic and acidic residues" evidence="4">
    <location>
        <begin position="129"/>
        <end position="151"/>
    </location>
</feature>
<dbReference type="Gene3D" id="1.20.5.170">
    <property type="match status" value="1"/>
</dbReference>
<evidence type="ECO:0008006" key="7">
    <source>
        <dbReference type="Google" id="ProtNLM"/>
    </source>
</evidence>
<evidence type="ECO:0000256" key="2">
    <source>
        <dbReference type="ARBA" id="ARBA00022763"/>
    </source>
</evidence>
<evidence type="ECO:0000256" key="1">
    <source>
        <dbReference type="ARBA" id="ARBA00008060"/>
    </source>
</evidence>
<reference evidence="5" key="1">
    <citation type="submission" date="2023-01" db="EMBL/GenBank/DDBJ databases">
        <authorList>
            <person name="Van Ghelder C."/>
            <person name="Rancurel C."/>
        </authorList>
    </citation>
    <scope>NUCLEOTIDE SEQUENCE</scope>
    <source>
        <strain evidence="5">CNCM I-4278</strain>
    </source>
</reference>
<feature type="compositionally biased region" description="Polar residues" evidence="4">
    <location>
        <begin position="152"/>
        <end position="166"/>
    </location>
</feature>
<gene>
    <name evidence="5" type="ORF">PDIGIT_LOCUS6317</name>
</gene>
<name>A0A9W4UCP8_9PLEO</name>
<feature type="compositionally biased region" description="Polar residues" evidence="4">
    <location>
        <begin position="186"/>
        <end position="201"/>
    </location>
</feature>
<dbReference type="InterPro" id="IPR010760">
    <property type="entry name" value="DNA-repair_Swi5"/>
</dbReference>
<sequence>MAVTQGVTEIADSEDEPLSSSPQMMPHVDPPANAQGNTMTERSSLPIHGLPANNDQSTPKENTGISEMAHMEACDSPKPSVTDQEATVNSEVVPDNHMTASKLPNQEISVVSEQGPPSAPHSVQSTVPPHHEEASGDIITKESLDRNKAQDDNQSNPSISDLSATAKSKDLEKDAVTENDAPKGEPQTQPVQVPAASNESQVPPPSKTPQEITIDELKAQRSSLIASLAALESVQDMVAEDETSDFASKISGGEPTESDIMAAANTIVKRHIKLLHNYNEIKDMGQGLMGLIADSRGVRIVEVQEEFGVSSKD</sequence>
<dbReference type="EMBL" id="CAOQHR010000004">
    <property type="protein sequence ID" value="CAI6333279.1"/>
    <property type="molecule type" value="Genomic_DNA"/>
</dbReference>
<dbReference type="PANTHER" id="PTHR28529:SF2">
    <property type="entry name" value="DNA REPAIR PROTEIN SWI5 HOMOLOG"/>
    <property type="match status" value="1"/>
</dbReference>
<feature type="compositionally biased region" description="Polar residues" evidence="4">
    <location>
        <begin position="79"/>
        <end position="90"/>
    </location>
</feature>
<feature type="compositionally biased region" description="Basic and acidic residues" evidence="4">
    <location>
        <begin position="167"/>
        <end position="183"/>
    </location>
</feature>
<dbReference type="GO" id="GO:0032798">
    <property type="term" value="C:Swi5-Sfr1 complex"/>
    <property type="evidence" value="ECO:0007669"/>
    <property type="project" value="TreeGrafter"/>
</dbReference>
<organism evidence="5 6">
    <name type="scientific">Periconia digitata</name>
    <dbReference type="NCBI Taxonomy" id="1303443"/>
    <lineage>
        <taxon>Eukaryota</taxon>
        <taxon>Fungi</taxon>
        <taxon>Dikarya</taxon>
        <taxon>Ascomycota</taxon>
        <taxon>Pezizomycotina</taxon>
        <taxon>Dothideomycetes</taxon>
        <taxon>Pleosporomycetidae</taxon>
        <taxon>Pleosporales</taxon>
        <taxon>Massarineae</taxon>
        <taxon>Periconiaceae</taxon>
        <taxon>Periconia</taxon>
    </lineage>
</organism>
<evidence type="ECO:0000313" key="5">
    <source>
        <dbReference type="EMBL" id="CAI6333279.1"/>
    </source>
</evidence>
<comment type="caution">
    <text evidence="5">The sequence shown here is derived from an EMBL/GenBank/DDBJ whole genome shotgun (WGS) entry which is preliminary data.</text>
</comment>
<dbReference type="GO" id="GO:0034974">
    <property type="term" value="C:Swi5-Swi2 complex"/>
    <property type="evidence" value="ECO:0007669"/>
    <property type="project" value="TreeGrafter"/>
</dbReference>